<keyword evidence="3" id="KW-0479">Metal-binding</keyword>
<dbReference type="Gene3D" id="3.55.10.10">
    <property type="entry name" value="Archease domain"/>
    <property type="match status" value="1"/>
</dbReference>
<sequence>MPHTSDIRIEAWAPTREECLAEAVRGLVASFAAPPPAAPSDVYWTVPVSGETDEDTLVSVLDEVIYVLETEGGIPARVETAHGGNGPLLRFHLAPLHEATLTGAAPKAVTLHELRFGPGARGWSCEVTVDV</sequence>
<comment type="similarity">
    <text evidence="1">Belongs to the archease family.</text>
</comment>
<accession>A0A3N0EEY4</accession>
<comment type="caution">
    <text evidence="6">The sequence shown here is derived from an EMBL/GenBank/DDBJ whole genome shotgun (WGS) entry which is preliminary data.</text>
</comment>
<dbReference type="AlphaFoldDB" id="A0A3N0EEY4"/>
<evidence type="ECO:0000256" key="3">
    <source>
        <dbReference type="ARBA" id="ARBA00022723"/>
    </source>
</evidence>
<dbReference type="Pfam" id="PF01951">
    <property type="entry name" value="Archease"/>
    <property type="match status" value="1"/>
</dbReference>
<evidence type="ECO:0000256" key="2">
    <source>
        <dbReference type="ARBA" id="ARBA00022694"/>
    </source>
</evidence>
<keyword evidence="7" id="KW-1185">Reference proteome</keyword>
<reference evidence="6 7" key="1">
    <citation type="submission" date="2018-11" db="EMBL/GenBank/DDBJ databases">
        <title>The genome draft of YIM 96095.</title>
        <authorList>
            <person name="Tang S.-K."/>
            <person name="Chunyu W.-X."/>
            <person name="Feng Y.-Z."/>
        </authorList>
    </citation>
    <scope>NUCLEOTIDE SEQUENCE [LARGE SCALE GENOMIC DNA]</scope>
    <source>
        <strain evidence="6 7">YIM 96095</strain>
    </source>
</reference>
<dbReference type="InterPro" id="IPR023572">
    <property type="entry name" value="Archease_dom"/>
</dbReference>
<protein>
    <submittedName>
        <fullName evidence="6">Archease</fullName>
    </submittedName>
</protein>
<gene>
    <name evidence="6" type="ORF">EFW17_05795</name>
</gene>
<evidence type="ECO:0000313" key="6">
    <source>
        <dbReference type="EMBL" id="RNL86229.1"/>
    </source>
</evidence>
<evidence type="ECO:0000313" key="7">
    <source>
        <dbReference type="Proteomes" id="UP000269198"/>
    </source>
</evidence>
<proteinExistence type="inferred from homology"/>
<dbReference type="InterPro" id="IPR036820">
    <property type="entry name" value="Archease_dom_sf"/>
</dbReference>
<name>A0A3N0EEY4_9ACTN</name>
<evidence type="ECO:0000256" key="1">
    <source>
        <dbReference type="ARBA" id="ARBA00007963"/>
    </source>
</evidence>
<dbReference type="GO" id="GO:0046872">
    <property type="term" value="F:metal ion binding"/>
    <property type="evidence" value="ECO:0007669"/>
    <property type="project" value="UniProtKB-KW"/>
</dbReference>
<dbReference type="OrthoDB" id="3827441at2"/>
<keyword evidence="2" id="KW-0819">tRNA processing</keyword>
<evidence type="ECO:0000256" key="4">
    <source>
        <dbReference type="ARBA" id="ARBA00022837"/>
    </source>
</evidence>
<organism evidence="6 7">
    <name type="scientific">Halostreptopolyspora alba</name>
    <dbReference type="NCBI Taxonomy" id="2487137"/>
    <lineage>
        <taxon>Bacteria</taxon>
        <taxon>Bacillati</taxon>
        <taxon>Actinomycetota</taxon>
        <taxon>Actinomycetes</taxon>
        <taxon>Streptosporangiales</taxon>
        <taxon>Nocardiopsidaceae</taxon>
        <taxon>Halostreptopolyspora</taxon>
    </lineage>
</organism>
<keyword evidence="4" id="KW-0106">Calcium</keyword>
<dbReference type="Proteomes" id="UP000269198">
    <property type="component" value="Unassembled WGS sequence"/>
</dbReference>
<feature type="domain" description="Archease" evidence="5">
    <location>
        <begin position="2"/>
        <end position="131"/>
    </location>
</feature>
<evidence type="ECO:0000259" key="5">
    <source>
        <dbReference type="Pfam" id="PF01951"/>
    </source>
</evidence>
<dbReference type="EMBL" id="RJMB01000004">
    <property type="protein sequence ID" value="RNL86229.1"/>
    <property type="molecule type" value="Genomic_DNA"/>
</dbReference>
<dbReference type="SUPFAM" id="SSF69819">
    <property type="entry name" value="MTH1598-like"/>
    <property type="match status" value="1"/>
</dbReference>
<dbReference type="GO" id="GO:0008033">
    <property type="term" value="P:tRNA processing"/>
    <property type="evidence" value="ECO:0007669"/>
    <property type="project" value="UniProtKB-KW"/>
</dbReference>